<evidence type="ECO:0000256" key="3">
    <source>
        <dbReference type="SAM" id="MobiDB-lite"/>
    </source>
</evidence>
<dbReference type="SUPFAM" id="SSF52540">
    <property type="entry name" value="P-loop containing nucleoside triphosphate hydrolases"/>
    <property type="match status" value="2"/>
</dbReference>
<feature type="compositionally biased region" description="Basic and acidic residues" evidence="3">
    <location>
        <begin position="231"/>
        <end position="251"/>
    </location>
</feature>
<feature type="region of interest" description="Disordered" evidence="3">
    <location>
        <begin position="231"/>
        <end position="259"/>
    </location>
</feature>
<dbReference type="RefSeq" id="WP_167838590.1">
    <property type="nucleotide sequence ID" value="NZ_CP047616.1"/>
</dbReference>
<evidence type="ECO:0000313" key="5">
    <source>
        <dbReference type="EMBL" id="QIW53501.1"/>
    </source>
</evidence>
<dbReference type="InterPro" id="IPR027417">
    <property type="entry name" value="P-loop_NTPase"/>
</dbReference>
<dbReference type="InterPro" id="IPR003439">
    <property type="entry name" value="ABC_transporter-like_ATP-bd"/>
</dbReference>
<evidence type="ECO:0000259" key="4">
    <source>
        <dbReference type="PROSITE" id="PS50893"/>
    </source>
</evidence>
<evidence type="ECO:0000256" key="1">
    <source>
        <dbReference type="ARBA" id="ARBA00022741"/>
    </source>
</evidence>
<dbReference type="InterPro" id="IPR051309">
    <property type="entry name" value="ABCF_ATPase"/>
</dbReference>
<feature type="domain" description="ABC transporter" evidence="4">
    <location>
        <begin position="7"/>
        <end position="214"/>
    </location>
</feature>
<dbReference type="Proteomes" id="UP000501945">
    <property type="component" value="Chromosome"/>
</dbReference>
<dbReference type="PROSITE" id="PS00211">
    <property type="entry name" value="ABC_TRANSPORTER_1"/>
    <property type="match status" value="1"/>
</dbReference>
<dbReference type="PANTHER" id="PTHR42855">
    <property type="entry name" value="ABC TRANSPORTER ATP-BINDING SUBUNIT"/>
    <property type="match status" value="1"/>
</dbReference>
<reference evidence="5 6" key="1">
    <citation type="submission" date="2019-12" db="EMBL/GenBank/DDBJ databases">
        <title>Whole genome sequences of Lactococcus raffinolactis strains isolated from sewage.</title>
        <authorList>
            <person name="Ybazeta G."/>
            <person name="Ross M."/>
            <person name="Brabant-Kirwan D."/>
            <person name="Saleh M."/>
            <person name="Dillon J.A."/>
            <person name="Splinter K."/>
            <person name="Nokhbeh R."/>
        </authorList>
    </citation>
    <scope>NUCLEOTIDE SEQUENCE [LARGE SCALE GENOMIC DNA]</scope>
    <source>
        <strain evidence="5 6">Lr_19_5</strain>
    </source>
</reference>
<dbReference type="Gene3D" id="3.40.50.300">
    <property type="entry name" value="P-loop containing nucleotide triphosphate hydrolases"/>
    <property type="match status" value="2"/>
</dbReference>
<dbReference type="Pfam" id="PF00005">
    <property type="entry name" value="ABC_tran"/>
    <property type="match status" value="2"/>
</dbReference>
<accession>A0A6H0UBJ6</accession>
<dbReference type="CDD" id="cd03221">
    <property type="entry name" value="ABCF_EF-3"/>
    <property type="match status" value="1"/>
</dbReference>
<dbReference type="InterPro" id="IPR017871">
    <property type="entry name" value="ABC_transporter-like_CS"/>
</dbReference>
<proteinExistence type="predicted"/>
<dbReference type="NCBIfam" id="NF000355">
    <property type="entry name" value="ribo_prot_ABC_F"/>
    <property type="match status" value="1"/>
</dbReference>
<feature type="domain" description="ABC transporter" evidence="4">
    <location>
        <begin position="314"/>
        <end position="496"/>
    </location>
</feature>
<keyword evidence="2" id="KW-0067">ATP-binding</keyword>
<organism evidence="5 6">
    <name type="scientific">Pseudolactococcus raffinolactis</name>
    <dbReference type="NCBI Taxonomy" id="1366"/>
    <lineage>
        <taxon>Bacteria</taxon>
        <taxon>Bacillati</taxon>
        <taxon>Bacillota</taxon>
        <taxon>Bacilli</taxon>
        <taxon>Lactobacillales</taxon>
        <taxon>Streptococcaceae</taxon>
        <taxon>Pseudolactococcus</taxon>
    </lineage>
</organism>
<dbReference type="AlphaFoldDB" id="A0A6H0UBJ6"/>
<dbReference type="InterPro" id="IPR003593">
    <property type="entry name" value="AAA+_ATPase"/>
</dbReference>
<name>A0A6H0UBJ6_9LACT</name>
<evidence type="ECO:0000313" key="6">
    <source>
        <dbReference type="Proteomes" id="UP000501945"/>
    </source>
</evidence>
<keyword evidence="1" id="KW-0547">Nucleotide-binding</keyword>
<dbReference type="EMBL" id="CP047616">
    <property type="protein sequence ID" value="QIW53501.1"/>
    <property type="molecule type" value="Genomic_DNA"/>
</dbReference>
<evidence type="ECO:0000256" key="2">
    <source>
        <dbReference type="ARBA" id="ARBA00022840"/>
    </source>
</evidence>
<sequence>MEVLFLIEIKQLSFGYDDKMIFEDVSVTFDASWKLALVGRNGRGKTTLMRLLLGDLPNAGRIQSDVNFVYFPQTITDKTQLTKFVLDDLYDAEDWQIHRELNLLGLPEDILWRPFNTLSGGEQTKVLLAGLFLNEGNFPLIDEPTNHLDAASRAKIANYLKRRKSGYIVVSHDRHFLDEVSDHLLAIERNGLELLAANFSTYEQQKKQRDEFEWAQNDKLKSEIGRLKQTARDKADWSRSREKDKYGDPRKKGSGAIGDTGFIGARSARQMKKAKVLEHRMQSEISEKEKLLKNIEKVDALSMVYQPSHHQVLLDEKELTVSFEAQPIFEPINLQQNAGQITAITGPNGIGKSQLLEKMVTLAESKQLKISRVRQIYDDNRGDLKAFADDHQLDYSLFLNNLRKLGMERTVFHQKIEDMSMGQQKKVELAKSLSQSAELFIWDEPLNYLDVFNHEQIETLLKTVKPALLVVEHDVTFVKNIADQIIALVPFKNVVSK</sequence>
<dbReference type="GO" id="GO:0016887">
    <property type="term" value="F:ATP hydrolysis activity"/>
    <property type="evidence" value="ECO:0007669"/>
    <property type="project" value="InterPro"/>
</dbReference>
<dbReference type="GO" id="GO:0005524">
    <property type="term" value="F:ATP binding"/>
    <property type="evidence" value="ECO:0007669"/>
    <property type="project" value="UniProtKB-KW"/>
</dbReference>
<dbReference type="PROSITE" id="PS50893">
    <property type="entry name" value="ABC_TRANSPORTER_2"/>
    <property type="match status" value="2"/>
</dbReference>
<gene>
    <name evidence="5" type="primary">abc-f</name>
    <name evidence="5" type="ORF">GU336_04725</name>
</gene>
<dbReference type="SMART" id="SM00382">
    <property type="entry name" value="AAA"/>
    <property type="match status" value="2"/>
</dbReference>
<protein>
    <submittedName>
        <fullName evidence="5">ABC-F type ribosomal protection protein</fullName>
    </submittedName>
</protein>
<dbReference type="PANTHER" id="PTHR42855:SF2">
    <property type="entry name" value="DRUG RESISTANCE ABC TRANSPORTER,ATP-BINDING PROTEIN"/>
    <property type="match status" value="1"/>
</dbReference>